<proteinExistence type="predicted"/>
<comment type="caution">
    <text evidence="2">The sequence shown here is derived from an EMBL/GenBank/DDBJ whole genome shotgun (WGS) entry which is preliminary data.</text>
</comment>
<dbReference type="PANTHER" id="PTHR31704:SF55">
    <property type="entry name" value="MYB_SANT-LIKE DNA-BINDING DOMAIN PROTEIN"/>
    <property type="match status" value="1"/>
</dbReference>
<dbReference type="AlphaFoldDB" id="A0A9Q1KGG3"/>
<evidence type="ECO:0000259" key="1">
    <source>
        <dbReference type="Pfam" id="PF12776"/>
    </source>
</evidence>
<evidence type="ECO:0000313" key="2">
    <source>
        <dbReference type="EMBL" id="KAJ8442419.1"/>
    </source>
</evidence>
<evidence type="ECO:0000313" key="3">
    <source>
        <dbReference type="Proteomes" id="UP001153076"/>
    </source>
</evidence>
<feature type="domain" description="Myb/SANT-like" evidence="1">
    <location>
        <begin position="9"/>
        <end position="73"/>
    </location>
</feature>
<dbReference type="EMBL" id="JAKOGI010000141">
    <property type="protein sequence ID" value="KAJ8442419.1"/>
    <property type="molecule type" value="Genomic_DNA"/>
</dbReference>
<protein>
    <recommendedName>
        <fullName evidence="1">Myb/SANT-like domain-containing protein</fullName>
    </recommendedName>
</protein>
<organism evidence="2 3">
    <name type="scientific">Carnegiea gigantea</name>
    <dbReference type="NCBI Taxonomy" id="171969"/>
    <lineage>
        <taxon>Eukaryota</taxon>
        <taxon>Viridiplantae</taxon>
        <taxon>Streptophyta</taxon>
        <taxon>Embryophyta</taxon>
        <taxon>Tracheophyta</taxon>
        <taxon>Spermatophyta</taxon>
        <taxon>Magnoliopsida</taxon>
        <taxon>eudicotyledons</taxon>
        <taxon>Gunneridae</taxon>
        <taxon>Pentapetalae</taxon>
        <taxon>Caryophyllales</taxon>
        <taxon>Cactineae</taxon>
        <taxon>Cactaceae</taxon>
        <taxon>Cactoideae</taxon>
        <taxon>Echinocereeae</taxon>
        <taxon>Carnegiea</taxon>
    </lineage>
</organism>
<reference evidence="2" key="1">
    <citation type="submission" date="2022-04" db="EMBL/GenBank/DDBJ databases">
        <title>Carnegiea gigantea Genome sequencing and assembly v2.</title>
        <authorList>
            <person name="Copetti D."/>
            <person name="Sanderson M.J."/>
            <person name="Burquez A."/>
            <person name="Wojciechowski M.F."/>
        </authorList>
    </citation>
    <scope>NUCLEOTIDE SEQUENCE</scope>
    <source>
        <strain evidence="2">SGP5-SGP5p</strain>
        <tissue evidence="2">Aerial part</tissue>
    </source>
</reference>
<dbReference type="OrthoDB" id="4955136at2759"/>
<sequence>MVNGCGQSIKWCEIEKEVTQNIERPCATNCCKRKYNGMRKDWRAWKQLRNTETGLGWGPISGKIEASTEWWDKKIKENQYVKKFRDKGVSSLFEEKWKHIYGGTYATGKNIYVLTMEPPIINVEEQGEGHELENHTKGRLGEEDNLHMYCLQDNPYFQSILAGEDQFFTDFVDNDDNTKANSEDGPSQVNNQLLSTQVASQVRTDKNVSRRAQKSVLKTNTVQLKRAQIKHMVASCRIMSQEGSNRMNKQASSMSTIVLAMQIINRMVDNNILEKGSDFYCYATHVLKDAVKREIFLNMDDDDSRLKWLQYFHRMKDN</sequence>
<dbReference type="InterPro" id="IPR024752">
    <property type="entry name" value="Myb/SANT-like_dom"/>
</dbReference>
<name>A0A9Q1KGG3_9CARY</name>
<accession>A0A9Q1KGG3</accession>
<keyword evidence="3" id="KW-1185">Reference proteome</keyword>
<dbReference type="PANTHER" id="PTHR31704">
    <property type="entry name" value="MYB/SANT-LIKE DNA-BINDING DOMAIN PROTEIN-RELATED"/>
    <property type="match status" value="1"/>
</dbReference>
<dbReference type="Pfam" id="PF12776">
    <property type="entry name" value="Myb_DNA-bind_3"/>
    <property type="match status" value="1"/>
</dbReference>
<gene>
    <name evidence="2" type="ORF">Cgig2_018696</name>
</gene>
<dbReference type="Proteomes" id="UP001153076">
    <property type="component" value="Unassembled WGS sequence"/>
</dbReference>